<feature type="region of interest" description="Disordered" evidence="1">
    <location>
        <begin position="1"/>
        <end position="49"/>
    </location>
</feature>
<dbReference type="PANTHER" id="PTHR13793">
    <property type="entry name" value="PHD FINGER PROTEINS"/>
    <property type="match status" value="1"/>
</dbReference>
<protein>
    <submittedName>
        <fullName evidence="2">Uncharacterized protein</fullName>
    </submittedName>
</protein>
<organism evidence="2">
    <name type="scientific">Timema douglasi</name>
    <name type="common">Walking stick</name>
    <dbReference type="NCBI Taxonomy" id="61478"/>
    <lineage>
        <taxon>Eukaryota</taxon>
        <taxon>Metazoa</taxon>
        <taxon>Ecdysozoa</taxon>
        <taxon>Arthropoda</taxon>
        <taxon>Hexapoda</taxon>
        <taxon>Insecta</taxon>
        <taxon>Pterygota</taxon>
        <taxon>Neoptera</taxon>
        <taxon>Polyneoptera</taxon>
        <taxon>Phasmatodea</taxon>
        <taxon>Timematodea</taxon>
        <taxon>Timematoidea</taxon>
        <taxon>Timematidae</taxon>
        <taxon>Timema</taxon>
    </lineage>
</organism>
<reference evidence="2" key="1">
    <citation type="submission" date="2020-11" db="EMBL/GenBank/DDBJ databases">
        <authorList>
            <person name="Tran Van P."/>
        </authorList>
    </citation>
    <scope>NUCLEOTIDE SEQUENCE</scope>
</reference>
<dbReference type="EMBL" id="OA565479">
    <property type="protein sequence ID" value="CAD7197097.1"/>
    <property type="molecule type" value="Genomic_DNA"/>
</dbReference>
<feature type="compositionally biased region" description="Polar residues" evidence="1">
    <location>
        <begin position="1"/>
        <end position="23"/>
    </location>
</feature>
<sequence length="208" mass="24213">MTVQKTAYCNSHTPANIESQTQPLPAGKKQKTLVPTANIQSPEESREKMKKVRRILAKKRSSVPTLSIPTIPPDRIQEIAKLVSIPKKNQFIPRLIAYWTLKRQSRNGVPLLRRLQSSHLSRRDVPRPQEDVTEQYRQFRYLKRLRQDLEKTRLLCELVRKREKLKNEFCKVTEKATELKLATISFFSRPTLGVYSSQRCKGNIFRAS</sequence>
<name>A0A7R8VES7_TIMDO</name>
<proteinExistence type="predicted"/>
<accession>A0A7R8VES7</accession>
<dbReference type="GO" id="GO:0006357">
    <property type="term" value="P:regulation of transcription by RNA polymerase II"/>
    <property type="evidence" value="ECO:0007669"/>
    <property type="project" value="TreeGrafter"/>
</dbReference>
<dbReference type="AlphaFoldDB" id="A0A7R8VES7"/>
<dbReference type="PANTHER" id="PTHR13793:SF107">
    <property type="entry name" value="BROMODOMAIN-CONTAINING PROTEIN HOMOLOG"/>
    <property type="match status" value="1"/>
</dbReference>
<gene>
    <name evidence="2" type="ORF">TDIB3V08_LOCUS3416</name>
</gene>
<evidence type="ECO:0000256" key="1">
    <source>
        <dbReference type="SAM" id="MobiDB-lite"/>
    </source>
</evidence>
<feature type="compositionally biased region" description="Polar residues" evidence="1">
    <location>
        <begin position="33"/>
        <end position="42"/>
    </location>
</feature>
<dbReference type="InterPro" id="IPR050701">
    <property type="entry name" value="Histone_Mod_Regulator"/>
</dbReference>
<evidence type="ECO:0000313" key="2">
    <source>
        <dbReference type="EMBL" id="CAD7197097.1"/>
    </source>
</evidence>